<organism evidence="2 3">
    <name type="scientific">Karstenula rhodostoma CBS 690.94</name>
    <dbReference type="NCBI Taxonomy" id="1392251"/>
    <lineage>
        <taxon>Eukaryota</taxon>
        <taxon>Fungi</taxon>
        <taxon>Dikarya</taxon>
        <taxon>Ascomycota</taxon>
        <taxon>Pezizomycotina</taxon>
        <taxon>Dothideomycetes</taxon>
        <taxon>Pleosporomycetidae</taxon>
        <taxon>Pleosporales</taxon>
        <taxon>Massarineae</taxon>
        <taxon>Didymosphaeriaceae</taxon>
        <taxon>Karstenula</taxon>
    </lineage>
</organism>
<dbReference type="OrthoDB" id="26149at2759"/>
<feature type="region of interest" description="Disordered" evidence="1">
    <location>
        <begin position="1"/>
        <end position="23"/>
    </location>
</feature>
<dbReference type="PANTHER" id="PTHR10957">
    <property type="entry name" value="RAP1 GTPASE-GDP DISSOCIATION STIMULATOR 1"/>
    <property type="match status" value="1"/>
</dbReference>
<protein>
    <submittedName>
        <fullName evidence="2">ARM repeat-containing protein</fullName>
    </submittedName>
</protein>
<dbReference type="Proteomes" id="UP000799764">
    <property type="component" value="Unassembled WGS sequence"/>
</dbReference>
<dbReference type="AlphaFoldDB" id="A0A9P4UCC6"/>
<dbReference type="InterPro" id="IPR040144">
    <property type="entry name" value="RAP1GDS1"/>
</dbReference>
<gene>
    <name evidence="2" type="ORF">P171DRAFT_413121</name>
</gene>
<dbReference type="EMBL" id="MU001500">
    <property type="protein sequence ID" value="KAF2445086.1"/>
    <property type="molecule type" value="Genomic_DNA"/>
</dbReference>
<name>A0A9P4UCC6_9PLEO</name>
<dbReference type="GO" id="GO:0005085">
    <property type="term" value="F:guanyl-nucleotide exchange factor activity"/>
    <property type="evidence" value="ECO:0007669"/>
    <property type="project" value="InterPro"/>
</dbReference>
<evidence type="ECO:0000313" key="3">
    <source>
        <dbReference type="Proteomes" id="UP000799764"/>
    </source>
</evidence>
<proteinExistence type="predicted"/>
<reference evidence="2" key="1">
    <citation type="journal article" date="2020" name="Stud. Mycol.">
        <title>101 Dothideomycetes genomes: a test case for predicting lifestyles and emergence of pathogens.</title>
        <authorList>
            <person name="Haridas S."/>
            <person name="Albert R."/>
            <person name="Binder M."/>
            <person name="Bloem J."/>
            <person name="Labutti K."/>
            <person name="Salamov A."/>
            <person name="Andreopoulos B."/>
            <person name="Baker S."/>
            <person name="Barry K."/>
            <person name="Bills G."/>
            <person name="Bluhm B."/>
            <person name="Cannon C."/>
            <person name="Castanera R."/>
            <person name="Culley D."/>
            <person name="Daum C."/>
            <person name="Ezra D."/>
            <person name="Gonzalez J."/>
            <person name="Henrissat B."/>
            <person name="Kuo A."/>
            <person name="Liang C."/>
            <person name="Lipzen A."/>
            <person name="Lutzoni F."/>
            <person name="Magnuson J."/>
            <person name="Mondo S."/>
            <person name="Nolan M."/>
            <person name="Ohm R."/>
            <person name="Pangilinan J."/>
            <person name="Park H.-J."/>
            <person name="Ramirez L."/>
            <person name="Alfaro M."/>
            <person name="Sun H."/>
            <person name="Tritt A."/>
            <person name="Yoshinaga Y."/>
            <person name="Zwiers L.-H."/>
            <person name="Turgeon B."/>
            <person name="Goodwin S."/>
            <person name="Spatafora J."/>
            <person name="Crous P."/>
            <person name="Grigoriev I."/>
        </authorList>
    </citation>
    <scope>NUCLEOTIDE SEQUENCE</scope>
    <source>
        <strain evidence="2">CBS 690.94</strain>
    </source>
</reference>
<comment type="caution">
    <text evidence="2">The sequence shown here is derived from an EMBL/GenBank/DDBJ whole genome shotgun (WGS) entry which is preliminary data.</text>
</comment>
<evidence type="ECO:0000256" key="1">
    <source>
        <dbReference type="SAM" id="MobiDB-lite"/>
    </source>
</evidence>
<dbReference type="SUPFAM" id="SSF48371">
    <property type="entry name" value="ARM repeat"/>
    <property type="match status" value="1"/>
</dbReference>
<accession>A0A9P4UCC6</accession>
<dbReference type="InterPro" id="IPR011989">
    <property type="entry name" value="ARM-like"/>
</dbReference>
<sequence>MFSTNDDSKQTVADLEDYLDQGPQASPQKLSEIEWWLKHLDSAESSESDVKVVQLLGTAAGKQWDEQRIWQDLFREHEILASVLNNLDRSTDCVALNNQYLRVIGNSVAYNDSNREVVLNHFTKIVSCLAERELRRTALAVLYNLGQDYEPANVQAAEARLDRTITQHLAADGIPEEAIDFATTIINRTTEKLTPAQLGDETSMAVFDDILRTAAQYDEDQCQDYVALIVHYLQDPEFQQKVAHPDVVQRLLELLLDLEFNELTKDEVHIAMQELATQNNPNETASEETSIILMVRLVNCVSALSATDAFIENFTLESRIVHTLKEKLVSAQAMPSTVCACVMLGNIATSDSVCIDIVQKLGLHEALIKILATRKEQALLYAAAGFMRHLTFPESNRPILGAAGLVGTCCHLFGNIQDPAVRGEGAAILCKLITDCLPNIAQLIRKSLPANIMLAPLPDVPLPGSPRYLHHVVRQALTPSAPLPSTSMKNSMIELGRTLVAILRYVRRPTSEGDLDEMTRCFFDVPAVARPIARLVRQRFYADARSEGLLGLGLMAQTPEGAACVIEEMKVDTGLLDVIKEFAGEQKGDAQKNNESAGRDYQNAVVLLHGLATNGGDGMDAALRSDVEALQAELSRLMVS</sequence>
<dbReference type="InterPro" id="IPR016024">
    <property type="entry name" value="ARM-type_fold"/>
</dbReference>
<evidence type="ECO:0000313" key="2">
    <source>
        <dbReference type="EMBL" id="KAF2445086.1"/>
    </source>
</evidence>
<keyword evidence="3" id="KW-1185">Reference proteome</keyword>
<dbReference type="Gene3D" id="1.25.10.10">
    <property type="entry name" value="Leucine-rich Repeat Variant"/>
    <property type="match status" value="2"/>
</dbReference>